<dbReference type="Proteomes" id="UP000320390">
    <property type="component" value="Chromosome"/>
</dbReference>
<gene>
    <name evidence="8" type="primary">ale</name>
    <name evidence="8" type="ORF">Poly30_12920</name>
</gene>
<evidence type="ECO:0000256" key="5">
    <source>
        <dbReference type="SAM" id="MobiDB-lite"/>
    </source>
</evidence>
<dbReference type="InterPro" id="IPR050131">
    <property type="entry name" value="Peptidase_S8_subtilisin-like"/>
</dbReference>
<feature type="signal peptide" evidence="6">
    <location>
        <begin position="1"/>
        <end position="24"/>
    </location>
</feature>
<evidence type="ECO:0000259" key="7">
    <source>
        <dbReference type="Pfam" id="PF00082"/>
    </source>
</evidence>
<keyword evidence="9" id="KW-1185">Reference proteome</keyword>
<dbReference type="AlphaFoldDB" id="A0A518ENX4"/>
<dbReference type="InterPro" id="IPR000209">
    <property type="entry name" value="Peptidase_S8/S53_dom"/>
</dbReference>
<dbReference type="RefSeq" id="WP_419191022.1">
    <property type="nucleotide sequence ID" value="NZ_CP036434.1"/>
</dbReference>
<proteinExistence type="inferred from homology"/>
<dbReference type="EC" id="3.4.21.-" evidence="8"/>
<name>A0A518ENX4_9BACT</name>
<keyword evidence="2" id="KW-0645">Protease</keyword>
<feature type="domain" description="Peptidase S8/S53" evidence="7">
    <location>
        <begin position="223"/>
        <end position="574"/>
    </location>
</feature>
<dbReference type="PANTHER" id="PTHR43806:SF11">
    <property type="entry name" value="CEREVISIN-RELATED"/>
    <property type="match status" value="1"/>
</dbReference>
<dbReference type="PROSITE" id="PS00138">
    <property type="entry name" value="SUBTILASE_SER"/>
    <property type="match status" value="1"/>
</dbReference>
<dbReference type="Pfam" id="PF00082">
    <property type="entry name" value="Peptidase_S8"/>
    <property type="match status" value="1"/>
</dbReference>
<evidence type="ECO:0000256" key="2">
    <source>
        <dbReference type="ARBA" id="ARBA00022670"/>
    </source>
</evidence>
<evidence type="ECO:0000256" key="4">
    <source>
        <dbReference type="ARBA" id="ARBA00022825"/>
    </source>
</evidence>
<dbReference type="InterPro" id="IPR036852">
    <property type="entry name" value="Peptidase_S8/S53_dom_sf"/>
</dbReference>
<dbReference type="Gene3D" id="3.40.50.200">
    <property type="entry name" value="Peptidase S8/S53 domain"/>
    <property type="match status" value="2"/>
</dbReference>
<dbReference type="EMBL" id="CP036434">
    <property type="protein sequence ID" value="QDV05790.1"/>
    <property type="molecule type" value="Genomic_DNA"/>
</dbReference>
<dbReference type="GO" id="GO:0004252">
    <property type="term" value="F:serine-type endopeptidase activity"/>
    <property type="evidence" value="ECO:0007669"/>
    <property type="project" value="InterPro"/>
</dbReference>
<dbReference type="GO" id="GO:0006508">
    <property type="term" value="P:proteolysis"/>
    <property type="evidence" value="ECO:0007669"/>
    <property type="project" value="UniProtKB-KW"/>
</dbReference>
<comment type="similarity">
    <text evidence="1">Belongs to the peptidase S8 family.</text>
</comment>
<dbReference type="InterPro" id="IPR015500">
    <property type="entry name" value="Peptidase_S8_subtilisin-rel"/>
</dbReference>
<dbReference type="PANTHER" id="PTHR43806">
    <property type="entry name" value="PEPTIDASE S8"/>
    <property type="match status" value="1"/>
</dbReference>
<feature type="region of interest" description="Disordered" evidence="5">
    <location>
        <begin position="143"/>
        <end position="170"/>
    </location>
</feature>
<evidence type="ECO:0000256" key="3">
    <source>
        <dbReference type="ARBA" id="ARBA00022801"/>
    </source>
</evidence>
<evidence type="ECO:0000256" key="6">
    <source>
        <dbReference type="SAM" id="SignalP"/>
    </source>
</evidence>
<dbReference type="SUPFAM" id="SSF52743">
    <property type="entry name" value="Subtilisin-like"/>
    <property type="match status" value="1"/>
</dbReference>
<protein>
    <submittedName>
        <fullName evidence="8">Alkaline elastase YaB</fullName>
        <ecNumber evidence="8">3.4.21.-</ecNumber>
    </submittedName>
</protein>
<dbReference type="PRINTS" id="PR00723">
    <property type="entry name" value="SUBTILISIN"/>
</dbReference>
<feature type="chain" id="PRO_5021889467" evidence="6">
    <location>
        <begin position="25"/>
        <end position="728"/>
    </location>
</feature>
<organism evidence="8 9">
    <name type="scientific">Saltatorellus ferox</name>
    <dbReference type="NCBI Taxonomy" id="2528018"/>
    <lineage>
        <taxon>Bacteria</taxon>
        <taxon>Pseudomonadati</taxon>
        <taxon>Planctomycetota</taxon>
        <taxon>Planctomycetia</taxon>
        <taxon>Planctomycetia incertae sedis</taxon>
        <taxon>Saltatorellus</taxon>
    </lineage>
</organism>
<reference evidence="8 9" key="1">
    <citation type="submission" date="2019-02" db="EMBL/GenBank/DDBJ databases">
        <title>Deep-cultivation of Planctomycetes and their phenomic and genomic characterization uncovers novel biology.</title>
        <authorList>
            <person name="Wiegand S."/>
            <person name="Jogler M."/>
            <person name="Boedeker C."/>
            <person name="Pinto D."/>
            <person name="Vollmers J."/>
            <person name="Rivas-Marin E."/>
            <person name="Kohn T."/>
            <person name="Peeters S.H."/>
            <person name="Heuer A."/>
            <person name="Rast P."/>
            <person name="Oberbeckmann S."/>
            <person name="Bunk B."/>
            <person name="Jeske O."/>
            <person name="Meyerdierks A."/>
            <person name="Storesund J.E."/>
            <person name="Kallscheuer N."/>
            <person name="Luecker S."/>
            <person name="Lage O.M."/>
            <person name="Pohl T."/>
            <person name="Merkel B.J."/>
            <person name="Hornburger P."/>
            <person name="Mueller R.-W."/>
            <person name="Bruemmer F."/>
            <person name="Labrenz M."/>
            <person name="Spormann A.M."/>
            <person name="Op den Camp H."/>
            <person name="Overmann J."/>
            <person name="Amann R."/>
            <person name="Jetten M.S.M."/>
            <person name="Mascher T."/>
            <person name="Medema M.H."/>
            <person name="Devos D.P."/>
            <person name="Kaster A.-K."/>
            <person name="Ovreas L."/>
            <person name="Rohde M."/>
            <person name="Galperin M.Y."/>
            <person name="Jogler C."/>
        </authorList>
    </citation>
    <scope>NUCLEOTIDE SEQUENCE [LARGE SCALE GENOMIC DNA]</scope>
    <source>
        <strain evidence="8 9">Poly30</strain>
    </source>
</reference>
<accession>A0A518ENX4</accession>
<keyword evidence="3 8" id="KW-0378">Hydrolase</keyword>
<evidence type="ECO:0000313" key="8">
    <source>
        <dbReference type="EMBL" id="QDV05790.1"/>
    </source>
</evidence>
<keyword evidence="6" id="KW-0732">Signal</keyword>
<sequence length="728" mass="75172" precursor="true">MTHPKTIQLTLASILALTCTPGLAAAQDLPLSTRLQINAVQAEKRARTAFEQKLETSLLYLARESAGQLAVEGVPSMRSRLTPEEDGRVCVDLDALPGAALHAFIESGGGVVEFESTRFESIRARVLPSALLELSQRSDVRRVRKGHQPIRHTGSVTSEGDATHKADSSRTLYGVDGTGVQVGVISDSADGSANSISLGDLPAGFTVLPGFFGSGSGEGTAMSEIVHDLAPGAEIFFASAEGGKAAFASAILQLKAAGCDVIVDDISYGNEWQFQDDVIGQAVNEVVAGGAVYLSSSGNEGSLYRGNSTTWEGDFLDDGPGAGPLSGAGRVHSFGGQNWNTVVGDPSNGTLQWSDEYNSSSNDYDLFVLNAAGTAVVSSSTDTQNGTQEPFEFVYDVQPGERIVVVKFGATAEDRYLRLSFTGAPLLIGTEGQTIGHAGTPSCICVAATEAPAAFPNPFSTFSMTEISSSDGPHRQFYLPDGTPITPGNFLASGGVTILTPALTAADGVVTTLPPTSGLNPFYGTSAAAPHAAAIAALLIERNPALSNLQIRAALESSCLDIEAPGFDVNSGNGVLMADLALANVSPEPIGTAYCTATANSTGVPGELAALGSPFVSVNFVKLVADQLPQNAFTLFLASRTQDFVPAMNSMGNLCLGGSIGRGVGGQVYFSGAAGAVEASANLFAIPMPTGTVAVMPGDTWNFQAWSRDAVGGVATSNFTNGVQVTFQ</sequence>
<evidence type="ECO:0000313" key="9">
    <source>
        <dbReference type="Proteomes" id="UP000320390"/>
    </source>
</evidence>
<keyword evidence="4" id="KW-0720">Serine protease</keyword>
<evidence type="ECO:0000256" key="1">
    <source>
        <dbReference type="ARBA" id="ARBA00011073"/>
    </source>
</evidence>
<dbReference type="InterPro" id="IPR023828">
    <property type="entry name" value="Peptidase_S8_Ser-AS"/>
</dbReference>